<dbReference type="AlphaFoldDB" id="A0A4Q2E0M9"/>
<sequence length="35" mass="3540">MIATTQTIVNNHGACGNSTCSCGDSCQCKAGECKC</sequence>
<dbReference type="Proteomes" id="UP000290288">
    <property type="component" value="Unassembled WGS sequence"/>
</dbReference>
<evidence type="ECO:0000313" key="2">
    <source>
        <dbReference type="Proteomes" id="UP000290288"/>
    </source>
</evidence>
<organism evidence="1 2">
    <name type="scientific">Candolleomyces aberdarensis</name>
    <dbReference type="NCBI Taxonomy" id="2316362"/>
    <lineage>
        <taxon>Eukaryota</taxon>
        <taxon>Fungi</taxon>
        <taxon>Dikarya</taxon>
        <taxon>Basidiomycota</taxon>
        <taxon>Agaricomycotina</taxon>
        <taxon>Agaricomycetes</taxon>
        <taxon>Agaricomycetidae</taxon>
        <taxon>Agaricales</taxon>
        <taxon>Agaricineae</taxon>
        <taxon>Psathyrellaceae</taxon>
        <taxon>Candolleomyces</taxon>
    </lineage>
</organism>
<keyword evidence="2" id="KW-1185">Reference proteome</keyword>
<gene>
    <name evidence="1" type="ORF">EST38_g961</name>
</gene>
<dbReference type="OrthoDB" id="2819437at2759"/>
<accession>A0A4Q2E0M9</accession>
<name>A0A4Q2E0M9_9AGAR</name>
<protein>
    <recommendedName>
        <fullName evidence="3">Metallothionein</fullName>
    </recommendedName>
</protein>
<proteinExistence type="predicted"/>
<evidence type="ECO:0008006" key="3">
    <source>
        <dbReference type="Google" id="ProtNLM"/>
    </source>
</evidence>
<comment type="caution">
    <text evidence="1">The sequence shown here is derived from an EMBL/GenBank/DDBJ whole genome shotgun (WGS) entry which is preliminary data.</text>
</comment>
<evidence type="ECO:0000313" key="1">
    <source>
        <dbReference type="EMBL" id="RXW24875.1"/>
    </source>
</evidence>
<dbReference type="EMBL" id="SDEE01000012">
    <property type="protein sequence ID" value="RXW24875.1"/>
    <property type="molecule type" value="Genomic_DNA"/>
</dbReference>
<reference evidence="1 2" key="1">
    <citation type="submission" date="2019-01" db="EMBL/GenBank/DDBJ databases">
        <title>Draft genome sequence of Psathyrella aberdarensis IHI B618.</title>
        <authorList>
            <person name="Buettner E."/>
            <person name="Kellner H."/>
        </authorList>
    </citation>
    <scope>NUCLEOTIDE SEQUENCE [LARGE SCALE GENOMIC DNA]</scope>
    <source>
        <strain evidence="1 2">IHI B618</strain>
    </source>
</reference>